<feature type="signal peptide" evidence="9">
    <location>
        <begin position="1"/>
        <end position="21"/>
    </location>
</feature>
<evidence type="ECO:0000256" key="5">
    <source>
        <dbReference type="ARBA" id="ARBA00022777"/>
    </source>
</evidence>
<keyword evidence="7" id="KW-0175">Coiled coil</keyword>
<keyword evidence="8" id="KW-0472">Membrane</keyword>
<dbReference type="SUPFAM" id="SSF55874">
    <property type="entry name" value="ATPase domain of HSP90 chaperone/DNA topoisomerase II/histidine kinase"/>
    <property type="match status" value="1"/>
</dbReference>
<evidence type="ECO:0000256" key="1">
    <source>
        <dbReference type="ARBA" id="ARBA00000085"/>
    </source>
</evidence>
<evidence type="ECO:0000313" key="11">
    <source>
        <dbReference type="Proteomes" id="UP000295531"/>
    </source>
</evidence>
<dbReference type="PANTHER" id="PTHR44936">
    <property type="entry name" value="SENSOR PROTEIN CREC"/>
    <property type="match status" value="1"/>
</dbReference>
<dbReference type="GO" id="GO:0004673">
    <property type="term" value="F:protein histidine kinase activity"/>
    <property type="evidence" value="ECO:0007669"/>
    <property type="project" value="UniProtKB-EC"/>
</dbReference>
<keyword evidence="4" id="KW-0808">Transferase</keyword>
<dbReference type="PANTHER" id="PTHR44936:SF9">
    <property type="entry name" value="SENSOR PROTEIN CREC"/>
    <property type="match status" value="1"/>
</dbReference>
<keyword evidence="6" id="KW-0902">Two-component regulatory system</keyword>
<evidence type="ECO:0000256" key="9">
    <source>
        <dbReference type="SAM" id="SignalP"/>
    </source>
</evidence>
<proteinExistence type="predicted"/>
<evidence type="ECO:0000313" key="10">
    <source>
        <dbReference type="EMBL" id="TDP32651.1"/>
    </source>
</evidence>
<comment type="caution">
    <text evidence="10">The sequence shown here is derived from an EMBL/GenBank/DDBJ whole genome shotgun (WGS) entry which is preliminary data.</text>
</comment>
<evidence type="ECO:0000256" key="8">
    <source>
        <dbReference type="SAM" id="Phobius"/>
    </source>
</evidence>
<accession>A0A4R6P542</accession>
<dbReference type="AlphaFoldDB" id="A0A4R6P542"/>
<feature type="coiled-coil region" evidence="7">
    <location>
        <begin position="229"/>
        <end position="287"/>
    </location>
</feature>
<keyword evidence="3" id="KW-0597">Phosphoprotein</keyword>
<dbReference type="EC" id="2.7.13.3" evidence="2"/>
<dbReference type="Gene3D" id="3.30.565.10">
    <property type="entry name" value="Histidine kinase-like ATPase, C-terminal domain"/>
    <property type="match status" value="1"/>
</dbReference>
<reference evidence="10 11" key="1">
    <citation type="submission" date="2019-03" db="EMBL/GenBank/DDBJ databases">
        <title>Freshwater and sediment microbial communities from various areas in North America, analyzing microbe dynamics in response to fracking.</title>
        <authorList>
            <person name="Lamendella R."/>
        </authorList>
    </citation>
    <scope>NUCLEOTIDE SEQUENCE [LARGE SCALE GENOMIC DNA]</scope>
    <source>
        <strain evidence="10 11">18_TX</strain>
    </source>
</reference>
<comment type="catalytic activity">
    <reaction evidence="1">
        <text>ATP + protein L-histidine = ADP + protein N-phospho-L-histidine.</text>
        <dbReference type="EC" id="2.7.13.3"/>
    </reaction>
</comment>
<feature type="chain" id="PRO_5020689691" description="histidine kinase" evidence="9">
    <location>
        <begin position="22"/>
        <end position="469"/>
    </location>
</feature>
<gene>
    <name evidence="10" type="ORF">DEU29_10980</name>
</gene>
<dbReference type="Proteomes" id="UP000295531">
    <property type="component" value="Unassembled WGS sequence"/>
</dbReference>
<keyword evidence="8" id="KW-1133">Transmembrane helix</keyword>
<evidence type="ECO:0000256" key="3">
    <source>
        <dbReference type="ARBA" id="ARBA00022553"/>
    </source>
</evidence>
<protein>
    <recommendedName>
        <fullName evidence="2">histidine kinase</fullName>
        <ecNumber evidence="2">2.7.13.3</ecNumber>
    </recommendedName>
</protein>
<name>A0A4R6P542_9GAMM</name>
<keyword evidence="9" id="KW-0732">Signal</keyword>
<keyword evidence="8" id="KW-0812">Transmembrane</keyword>
<organism evidence="10 11">
    <name type="scientific">Idiomarina aquatica</name>
    <dbReference type="NCBI Taxonomy" id="1327752"/>
    <lineage>
        <taxon>Bacteria</taxon>
        <taxon>Pseudomonadati</taxon>
        <taxon>Pseudomonadota</taxon>
        <taxon>Gammaproteobacteria</taxon>
        <taxon>Alteromonadales</taxon>
        <taxon>Idiomarinaceae</taxon>
        <taxon>Idiomarina</taxon>
    </lineage>
</organism>
<sequence>MAIAFVAIAVIGFSFALSQSAQQTVDNRQLHLFETCGAIQSEIQQLFPNEEETQTRVNNPELFQQQLTRVLSSQEGIEGGLWHLDSGFFGYTFPSYRGSDIKRDTPETERTLLAALSLRAIEQGGLVESVQRDNNMAVLAVACPITTHEGLSAWLIQRSSLVPTASTITNVILFALLAIGGVVMYLKSLAFERRWYLERDKLVKQGDDETQPVPVTSNINEVQPLLMLLYQARQKNINLEQTIAALEAKLARTSDLSAVARIAASFAKELSKRLEQTKNNFLALSTEQQRIDQLNHVAAELDRINTLVVCYENLDLAAPSSQGYERENLADWLDHIANYHQDHTAKDTQTITAVCTEQLALHSHLLLIRFALDTLIGHAATFGPDRGEILIKAGSTDDKTITVEVIDEHNGLSAQQERRVFRDDDVLPEAYGQGLKLVRDTLAIIHATVSYESDGENSRFILQIPMTSE</sequence>
<evidence type="ECO:0000256" key="7">
    <source>
        <dbReference type="SAM" id="Coils"/>
    </source>
</evidence>
<keyword evidence="11" id="KW-1185">Reference proteome</keyword>
<dbReference type="RefSeq" id="WP_133539898.1">
    <property type="nucleotide sequence ID" value="NZ_SNXI01000009.1"/>
</dbReference>
<dbReference type="EMBL" id="SNXI01000009">
    <property type="protein sequence ID" value="TDP32651.1"/>
    <property type="molecule type" value="Genomic_DNA"/>
</dbReference>
<evidence type="ECO:0000256" key="4">
    <source>
        <dbReference type="ARBA" id="ARBA00022679"/>
    </source>
</evidence>
<dbReference type="OrthoDB" id="9815750at2"/>
<dbReference type="InterPro" id="IPR036890">
    <property type="entry name" value="HATPase_C_sf"/>
</dbReference>
<evidence type="ECO:0000256" key="6">
    <source>
        <dbReference type="ARBA" id="ARBA00023012"/>
    </source>
</evidence>
<feature type="transmembrane region" description="Helical" evidence="8">
    <location>
        <begin position="167"/>
        <end position="186"/>
    </location>
</feature>
<dbReference type="InterPro" id="IPR050980">
    <property type="entry name" value="2C_sensor_his_kinase"/>
</dbReference>
<dbReference type="GO" id="GO:0000160">
    <property type="term" value="P:phosphorelay signal transduction system"/>
    <property type="evidence" value="ECO:0007669"/>
    <property type="project" value="UniProtKB-KW"/>
</dbReference>
<keyword evidence="5 10" id="KW-0418">Kinase</keyword>
<evidence type="ECO:0000256" key="2">
    <source>
        <dbReference type="ARBA" id="ARBA00012438"/>
    </source>
</evidence>